<evidence type="ECO:0000313" key="4">
    <source>
        <dbReference type="Proteomes" id="UP000265631"/>
    </source>
</evidence>
<feature type="non-terminal residue" evidence="3">
    <location>
        <position position="244"/>
    </location>
</feature>
<dbReference type="Gene3D" id="2.40.50.40">
    <property type="match status" value="1"/>
</dbReference>
<dbReference type="SUPFAM" id="SSF54160">
    <property type="entry name" value="Chromo domain-like"/>
    <property type="match status" value="1"/>
</dbReference>
<feature type="compositionally biased region" description="Acidic residues" evidence="2">
    <location>
        <begin position="202"/>
        <end position="244"/>
    </location>
</feature>
<feature type="region of interest" description="Disordered" evidence="2">
    <location>
        <begin position="199"/>
        <end position="244"/>
    </location>
</feature>
<evidence type="ECO:0000256" key="2">
    <source>
        <dbReference type="SAM" id="MobiDB-lite"/>
    </source>
</evidence>
<evidence type="ECO:0000313" key="3">
    <source>
        <dbReference type="EMBL" id="RFN43227.1"/>
    </source>
</evidence>
<dbReference type="AlphaFoldDB" id="A0A395M5U0"/>
<keyword evidence="4" id="KW-1185">Reference proteome</keyword>
<reference evidence="3 4" key="1">
    <citation type="journal article" date="2018" name="PLoS Pathog.">
        <title>Evolution of structural diversity of trichothecenes, a family of toxins produced by plant pathogenic and entomopathogenic fungi.</title>
        <authorList>
            <person name="Proctor R.H."/>
            <person name="McCormick S.P."/>
            <person name="Kim H.S."/>
            <person name="Cardoza R.E."/>
            <person name="Stanley A.M."/>
            <person name="Lindo L."/>
            <person name="Kelly A."/>
            <person name="Brown D.W."/>
            <person name="Lee T."/>
            <person name="Vaughan M.M."/>
            <person name="Alexander N.J."/>
            <person name="Busman M."/>
            <person name="Gutierrez S."/>
        </authorList>
    </citation>
    <scope>NUCLEOTIDE SEQUENCE [LARGE SCALE GENOMIC DNA]</scope>
    <source>
        <strain evidence="3 4">NRRL 13405</strain>
    </source>
</reference>
<accession>A0A395M5U0</accession>
<gene>
    <name evidence="3" type="ORF">FIE12Z_12537</name>
</gene>
<dbReference type="Proteomes" id="UP000265631">
    <property type="component" value="Unassembled WGS sequence"/>
</dbReference>
<sequence>MAGAKKPRVNAADVSKILDFKPTPRRHRQIFLVLDKQGQEGQISQADLQKTRYGQARVPEYWESFATEAQPDGVLAATGSHENHMLKVLKHRASGGVLTDCFVQWQGYRASEATWEPVGQANYLNTALVQEYAARKGLTLPEDLDLDVSEYSDSDVFADGDNNDNEGAKPGTVAVQEASDVSDEALLAGQILGDIHAAAADNDGEHEDADTEEVQDDEAVHDDEAVQDAEEVEGDDGDEDDGEG</sequence>
<protein>
    <recommendedName>
        <fullName evidence="5">Chromo domain-containing protein</fullName>
    </recommendedName>
</protein>
<proteinExistence type="predicted"/>
<name>A0A395M5U0_9HYPO</name>
<dbReference type="CDD" id="cd00024">
    <property type="entry name" value="CD_CSD"/>
    <property type="match status" value="1"/>
</dbReference>
<comment type="caution">
    <text evidence="3">The sequence shown here is derived from an EMBL/GenBank/DDBJ whole genome shotgun (WGS) entry which is preliminary data.</text>
</comment>
<dbReference type="EMBL" id="PXXK01000619">
    <property type="protein sequence ID" value="RFN43227.1"/>
    <property type="molecule type" value="Genomic_DNA"/>
</dbReference>
<evidence type="ECO:0008006" key="5">
    <source>
        <dbReference type="Google" id="ProtNLM"/>
    </source>
</evidence>
<comment type="subunit">
    <text evidence="1">Component of the NuA4 histone acetyltransferase complex.</text>
</comment>
<organism evidence="3 4">
    <name type="scientific">Fusarium flagelliforme</name>
    <dbReference type="NCBI Taxonomy" id="2675880"/>
    <lineage>
        <taxon>Eukaryota</taxon>
        <taxon>Fungi</taxon>
        <taxon>Dikarya</taxon>
        <taxon>Ascomycota</taxon>
        <taxon>Pezizomycotina</taxon>
        <taxon>Sordariomycetes</taxon>
        <taxon>Hypocreomycetidae</taxon>
        <taxon>Hypocreales</taxon>
        <taxon>Nectriaceae</taxon>
        <taxon>Fusarium</taxon>
        <taxon>Fusarium incarnatum-equiseti species complex</taxon>
    </lineage>
</organism>
<dbReference type="InterPro" id="IPR016197">
    <property type="entry name" value="Chromo-like_dom_sf"/>
</dbReference>
<evidence type="ECO:0000256" key="1">
    <source>
        <dbReference type="ARBA" id="ARBA00011353"/>
    </source>
</evidence>